<keyword evidence="1" id="KW-0732">Signal</keyword>
<comment type="caution">
    <text evidence="2">The sequence shown here is derived from an EMBL/GenBank/DDBJ whole genome shotgun (WGS) entry which is preliminary data.</text>
</comment>
<dbReference type="Proteomes" id="UP000321569">
    <property type="component" value="Unassembled WGS sequence"/>
</dbReference>
<reference evidence="2 3" key="1">
    <citation type="submission" date="2019-07" db="EMBL/GenBank/DDBJ databases">
        <title>Whole genome shotgun sequence of Lactobacillus rapi NBRC 109618.</title>
        <authorList>
            <person name="Hosoyama A."/>
            <person name="Uohara A."/>
            <person name="Ohji S."/>
            <person name="Ichikawa N."/>
        </authorList>
    </citation>
    <scope>NUCLEOTIDE SEQUENCE [LARGE SCALE GENOMIC DNA]</scope>
    <source>
        <strain evidence="2 3">NBRC 109618</strain>
    </source>
</reference>
<feature type="signal peptide" evidence="1">
    <location>
        <begin position="1"/>
        <end position="26"/>
    </location>
</feature>
<evidence type="ECO:0000313" key="2">
    <source>
        <dbReference type="EMBL" id="GEP72530.1"/>
    </source>
</evidence>
<dbReference type="OrthoDB" id="2329257at2"/>
<dbReference type="RefSeq" id="WP_054748441.1">
    <property type="nucleotide sequence ID" value="NZ_BKAM01000021.1"/>
</dbReference>
<sequence>MKIINASSALLAGGLLLWAVPNQVSAKSYAKVKSNVTMTAAPTSRNVTTTGTNALYTKAGTLKGARKLATTYTMSTLGNSSNPQKFFRAYRVATTSRGSVYYKIVSFDQKYRGWIYGGKSTSTFDGGVQSVSTTVSDTLSSTEQNSTYYFKDPGQDSVTRNYPTWTQYKTHKVIDSSQPYANDELKVTQSTMNSRNNTKYFYITDDTHPEVNGWIEATALTTTQPGNANVTPAPAPTPTPTTTNLQTFAVMSTKDVSLSGDDNVNYNKLAHTIYAYSFPTADGYQYDANDRSAANQNAIKKALGDGQIADMFDTGIMGSFSFKVQVTFDNNGIAHVSLLPGKPLGFLKDNFVIDTTNQTIQNFYKAPENQQVINGLSSTWWDDATIMNKLTSNTTADGAKTITITEDDVPVTYVVSFTITRAADGQVNYVKLTFNPMQSQN</sequence>
<evidence type="ECO:0008006" key="4">
    <source>
        <dbReference type="Google" id="ProtNLM"/>
    </source>
</evidence>
<accession>A0A512PMW5</accession>
<dbReference type="AlphaFoldDB" id="A0A512PMW5"/>
<protein>
    <recommendedName>
        <fullName evidence="4">S-layer protein</fullName>
    </recommendedName>
</protein>
<dbReference type="STRING" id="1423795.FD12_GL002423"/>
<gene>
    <name evidence="2" type="ORF">LRA02_13980</name>
</gene>
<feature type="chain" id="PRO_5022059520" description="S-layer protein" evidence="1">
    <location>
        <begin position="27"/>
        <end position="441"/>
    </location>
</feature>
<evidence type="ECO:0000256" key="1">
    <source>
        <dbReference type="SAM" id="SignalP"/>
    </source>
</evidence>
<name>A0A512PMW5_9LACO</name>
<dbReference type="EMBL" id="BKAM01000021">
    <property type="protein sequence ID" value="GEP72530.1"/>
    <property type="molecule type" value="Genomic_DNA"/>
</dbReference>
<proteinExistence type="predicted"/>
<evidence type="ECO:0000313" key="3">
    <source>
        <dbReference type="Proteomes" id="UP000321569"/>
    </source>
</evidence>
<organism evidence="2 3">
    <name type="scientific">Lentilactobacillus rapi</name>
    <dbReference type="NCBI Taxonomy" id="481723"/>
    <lineage>
        <taxon>Bacteria</taxon>
        <taxon>Bacillati</taxon>
        <taxon>Bacillota</taxon>
        <taxon>Bacilli</taxon>
        <taxon>Lactobacillales</taxon>
        <taxon>Lactobacillaceae</taxon>
        <taxon>Lentilactobacillus</taxon>
    </lineage>
</organism>